<accession>U4TQV4</accession>
<protein>
    <recommendedName>
        <fullName evidence="4">DUF2194 domain-containing protein</fullName>
    </recommendedName>
</protein>
<name>U4TQV4_9LACO</name>
<keyword evidence="1" id="KW-0472">Membrane</keyword>
<keyword evidence="1" id="KW-1133">Transmembrane helix</keyword>
<evidence type="ECO:0000256" key="1">
    <source>
        <dbReference type="SAM" id="Phobius"/>
    </source>
</evidence>
<keyword evidence="3" id="KW-1185">Reference proteome</keyword>
<dbReference type="EMBL" id="KI271584">
    <property type="protein sequence ID" value="ERL65815.1"/>
    <property type="molecule type" value="Genomic_DNA"/>
</dbReference>
<dbReference type="InterPro" id="IPR018695">
    <property type="entry name" value="DUF2194"/>
</dbReference>
<feature type="transmembrane region" description="Helical" evidence="1">
    <location>
        <begin position="12"/>
        <end position="31"/>
    </location>
</feature>
<evidence type="ECO:0000313" key="2">
    <source>
        <dbReference type="EMBL" id="ERL65815.1"/>
    </source>
</evidence>
<keyword evidence="1" id="KW-0812">Transmembrane</keyword>
<dbReference type="Pfam" id="PF09960">
    <property type="entry name" value="DUF2194"/>
    <property type="match status" value="1"/>
</dbReference>
<dbReference type="SUPFAM" id="SSF88713">
    <property type="entry name" value="Glycoside hydrolase/deacetylase"/>
    <property type="match status" value="1"/>
</dbReference>
<gene>
    <name evidence="2" type="ORF">L248_1891</name>
</gene>
<dbReference type="Proteomes" id="UP000030647">
    <property type="component" value="Unassembled WGS sequence"/>
</dbReference>
<dbReference type="InterPro" id="IPR011330">
    <property type="entry name" value="Glyco_hydro/deAcase_b/a-brl"/>
</dbReference>
<organism evidence="2 3">
    <name type="scientific">Schleiferilactobacillus shenzhenensis LY-73</name>
    <dbReference type="NCBI Taxonomy" id="1231336"/>
    <lineage>
        <taxon>Bacteria</taxon>
        <taxon>Bacillati</taxon>
        <taxon>Bacillota</taxon>
        <taxon>Bacilli</taxon>
        <taxon>Lactobacillales</taxon>
        <taxon>Lactobacillaceae</taxon>
        <taxon>Schleiferilactobacillus</taxon>
    </lineage>
</organism>
<reference evidence="3" key="1">
    <citation type="journal article" date="2013" name="Genome Announc.">
        <title>Whole-Genome Sequencing of Lactobacillus shenzhenensis Strain LY-73T.</title>
        <authorList>
            <person name="Lin Z."/>
            <person name="Liu Z."/>
            <person name="Yang R."/>
            <person name="Zou Y."/>
            <person name="Wan D."/>
            <person name="Chen J."/>
            <person name="Guo M."/>
            <person name="Zhao J."/>
            <person name="Fang C."/>
            <person name="Yang R."/>
            <person name="Liu F."/>
        </authorList>
    </citation>
    <scope>NUCLEOTIDE SEQUENCE [LARGE SCALE GENOMIC DNA]</scope>
    <source>
        <strain evidence="3">LY-73</strain>
    </source>
</reference>
<sequence length="616" mass="67528">MEVILLKFTNYWLPAVIAGVAALLLGGIVLLRSDTLHHRVFPVQASQTGTTLRTTAAAPTLQEENRLIFVQSADPDEQALIQSTSQALRYAKVPYATIDPDRLASVTAGERTVLLVAATDLTPLAGSLQTYIAQGGRVVFLQRTAERPAFLNRILGVKASGPDRRATGLVFNQTLFPGYPDIAQDDSDAFTHESAGLQLTRGTKVLLSSQEKVPLLIEAANGRVQYWNTHFLHDKLARGLFLHSVGRLLPQFVTAQAGVQVMHIDDFPAPVPHQTTTVADASGTPMSIRTFYEEHWWPDMVRIARKYNLKYTGALIGTYTNDTAGRTIDLYQTMRKTGQKFTRAMHHLGGELSLHGYNHQPLLLASDPADVTLKYRPWPSAAAMQPGLAAVGRLAKTLAPNDTLTTYVPPSNLLSSTGVTAVRTAFPRLDTIAALYYGDTTDSRYVTEYGPNATAPNLLNFPRSASGYLLAPMTQYHIAEVASTLGVVSHFIHPDDVFDEARNSGQNWADLARGYEKMAAHIARTYPQITPLTQHSASAALRQYLQGRLDVRYGRNRIQLLSRDLPHLSSAVVRLTPGQTLRRSPAAHITRLAAGLYSVQPRQANVTLTIERGVSQ</sequence>
<dbReference type="OrthoDB" id="9761886at2"/>
<proteinExistence type="predicted"/>
<evidence type="ECO:0000313" key="3">
    <source>
        <dbReference type="Proteomes" id="UP000030647"/>
    </source>
</evidence>
<dbReference type="AlphaFoldDB" id="U4TQV4"/>
<evidence type="ECO:0008006" key="4">
    <source>
        <dbReference type="Google" id="ProtNLM"/>
    </source>
</evidence>
<dbReference type="STRING" id="1231336.L248_1891"/>
<dbReference type="eggNOG" id="COG4878">
    <property type="taxonomic scope" value="Bacteria"/>
</dbReference>
<dbReference type="GO" id="GO:0005975">
    <property type="term" value="P:carbohydrate metabolic process"/>
    <property type="evidence" value="ECO:0007669"/>
    <property type="project" value="InterPro"/>
</dbReference>
<dbReference type="HOGENOM" id="CLU_031111_0_0_9"/>